<evidence type="ECO:0000256" key="1">
    <source>
        <dbReference type="ARBA" id="ARBA00006068"/>
    </source>
</evidence>
<dbReference type="AlphaFoldDB" id="A0A1H9T607"/>
<feature type="domain" description="Cell envelope-related transcriptional attenuator" evidence="3">
    <location>
        <begin position="88"/>
        <end position="226"/>
    </location>
</feature>
<dbReference type="PANTHER" id="PTHR33392">
    <property type="entry name" value="POLYISOPRENYL-TEICHOIC ACID--PEPTIDOGLYCAN TEICHOIC ACID TRANSFERASE TAGU"/>
    <property type="match status" value="1"/>
</dbReference>
<accession>A0A1H9T607</accession>
<sequence length="309" mass="33244">MNDLIRQAIAAEADERVDSRTVLANLHKARKAKPFGMIIGVATLTVAAAAAAVVIPTTIKKTEAAPPANAPVSGAQNVLLIGTDDDRRADAIVLARFETDGSASIISLPRDIHAGTGQDRLSGLFKDDPRKLTAAVEDLTGTKVDHYAAVAMSEFGRVATAVGGIEVCLNNYVMDEYSGAHFMAGKNTLVGEQALQFLRQRHGLPEGDLDRVKRQQAFLTSFAAKITKDKAPELLQLLERSIEYDEGWDLLQFASRFQGPVKVRSATLPIGEEVQRDGIQVYAPDPDQSKRFVEDQFGGGGPTETGCVN</sequence>
<dbReference type="STRING" id="65499.SAMN04488000_113149"/>
<keyword evidence="5" id="KW-1185">Reference proteome</keyword>
<dbReference type="RefSeq" id="WP_177229972.1">
    <property type="nucleotide sequence ID" value="NZ_FOFV01000013.1"/>
</dbReference>
<keyword evidence="2" id="KW-0472">Membrane</keyword>
<dbReference type="Pfam" id="PF03816">
    <property type="entry name" value="LytR_cpsA_psr"/>
    <property type="match status" value="1"/>
</dbReference>
<evidence type="ECO:0000256" key="2">
    <source>
        <dbReference type="SAM" id="Phobius"/>
    </source>
</evidence>
<dbReference type="Gene3D" id="3.40.630.190">
    <property type="entry name" value="LCP protein"/>
    <property type="match status" value="1"/>
</dbReference>
<gene>
    <name evidence="4" type="ORF">SAMN04488000_113149</name>
</gene>
<protein>
    <submittedName>
        <fullName evidence="4">Transcriptional attenuator, LytR family</fullName>
    </submittedName>
</protein>
<dbReference type="EMBL" id="FOFV01000013">
    <property type="protein sequence ID" value="SER92611.1"/>
    <property type="molecule type" value="Genomic_DNA"/>
</dbReference>
<reference evidence="5" key="1">
    <citation type="submission" date="2016-10" db="EMBL/GenBank/DDBJ databases">
        <authorList>
            <person name="Varghese N."/>
            <person name="Submissions S."/>
        </authorList>
    </citation>
    <scope>NUCLEOTIDE SEQUENCE [LARGE SCALE GENOMIC DNA]</scope>
    <source>
        <strain evidence="5">DSM 44437</strain>
    </source>
</reference>
<name>A0A1H9T607_9PSEU</name>
<dbReference type="Proteomes" id="UP000199503">
    <property type="component" value="Unassembled WGS sequence"/>
</dbReference>
<dbReference type="InterPro" id="IPR050922">
    <property type="entry name" value="LytR/CpsA/Psr_CW_biosynth"/>
</dbReference>
<feature type="transmembrane region" description="Helical" evidence="2">
    <location>
        <begin position="35"/>
        <end position="55"/>
    </location>
</feature>
<dbReference type="InterPro" id="IPR004474">
    <property type="entry name" value="LytR_CpsA_psr"/>
</dbReference>
<dbReference type="PANTHER" id="PTHR33392:SF6">
    <property type="entry name" value="POLYISOPRENYL-TEICHOIC ACID--PEPTIDOGLYCAN TEICHOIC ACID TRANSFERASE TAGU"/>
    <property type="match status" value="1"/>
</dbReference>
<evidence type="ECO:0000313" key="4">
    <source>
        <dbReference type="EMBL" id="SER92611.1"/>
    </source>
</evidence>
<evidence type="ECO:0000313" key="5">
    <source>
        <dbReference type="Proteomes" id="UP000199503"/>
    </source>
</evidence>
<keyword evidence="2" id="KW-0812">Transmembrane</keyword>
<proteinExistence type="inferred from homology"/>
<evidence type="ECO:0000259" key="3">
    <source>
        <dbReference type="Pfam" id="PF03816"/>
    </source>
</evidence>
<keyword evidence="2" id="KW-1133">Transmembrane helix</keyword>
<dbReference type="NCBIfam" id="TIGR00350">
    <property type="entry name" value="lytR_cpsA_psr"/>
    <property type="match status" value="1"/>
</dbReference>
<organism evidence="4 5">
    <name type="scientific">Lentzea albida</name>
    <dbReference type="NCBI Taxonomy" id="65499"/>
    <lineage>
        <taxon>Bacteria</taxon>
        <taxon>Bacillati</taxon>
        <taxon>Actinomycetota</taxon>
        <taxon>Actinomycetes</taxon>
        <taxon>Pseudonocardiales</taxon>
        <taxon>Pseudonocardiaceae</taxon>
        <taxon>Lentzea</taxon>
    </lineage>
</organism>
<comment type="similarity">
    <text evidence="1">Belongs to the LytR/CpsA/Psr (LCP) family.</text>
</comment>